<sequence length="224" mass="24351">MASSSVARARPPPLAGSLAAPPAGRCAGAGGRAAAEPPACAPDPAHPPGVEALYDEHFAFVWRSLRRLGVADAAVDDAVQDVFLVVHRRLAEFEGRSSMKTWLFGIVLRVARAQRRNALRRGASDLAAEAPEDPETVAGPEADQPDARTEQAEAVRILYELLDELDEEKREVFVLAELEQMTAPAIAEVAGINVNTVYSRLRAARHDFEQAVLRHRARSTWRCT</sequence>
<dbReference type="OrthoDB" id="5504212at2"/>
<evidence type="ECO:0000256" key="2">
    <source>
        <dbReference type="ARBA" id="ARBA00023015"/>
    </source>
</evidence>
<evidence type="ECO:0000256" key="4">
    <source>
        <dbReference type="ARBA" id="ARBA00023125"/>
    </source>
</evidence>
<keyword evidence="2" id="KW-0805">Transcription regulation</keyword>
<evidence type="ECO:0000256" key="1">
    <source>
        <dbReference type="ARBA" id="ARBA00010641"/>
    </source>
</evidence>
<feature type="compositionally biased region" description="Low complexity" evidence="6">
    <location>
        <begin position="15"/>
        <end position="38"/>
    </location>
</feature>
<dbReference type="InterPro" id="IPR013325">
    <property type="entry name" value="RNA_pol_sigma_r2"/>
</dbReference>
<dbReference type="SUPFAM" id="SSF88946">
    <property type="entry name" value="Sigma2 domain of RNA polymerase sigma factors"/>
    <property type="match status" value="1"/>
</dbReference>
<dbReference type="PANTHER" id="PTHR43133:SF8">
    <property type="entry name" value="RNA POLYMERASE SIGMA FACTOR HI_1459-RELATED"/>
    <property type="match status" value="1"/>
</dbReference>
<dbReference type="STRING" id="1254432.SCE1572_02320"/>
<dbReference type="Gene3D" id="1.10.10.10">
    <property type="entry name" value="Winged helix-like DNA-binding domain superfamily/Winged helix DNA-binding domain"/>
    <property type="match status" value="1"/>
</dbReference>
<evidence type="ECO:0008006" key="11">
    <source>
        <dbReference type="Google" id="ProtNLM"/>
    </source>
</evidence>
<dbReference type="GO" id="GO:0016987">
    <property type="term" value="F:sigma factor activity"/>
    <property type="evidence" value="ECO:0007669"/>
    <property type="project" value="UniProtKB-KW"/>
</dbReference>
<evidence type="ECO:0000256" key="3">
    <source>
        <dbReference type="ARBA" id="ARBA00023082"/>
    </source>
</evidence>
<keyword evidence="4" id="KW-0238">DNA-binding</keyword>
<dbReference type="InterPro" id="IPR013324">
    <property type="entry name" value="RNA_pol_sigma_r3/r4-like"/>
</dbReference>
<proteinExistence type="inferred from homology"/>
<evidence type="ECO:0000313" key="9">
    <source>
        <dbReference type="EMBL" id="AGP33447.1"/>
    </source>
</evidence>
<dbReference type="InterPro" id="IPR014284">
    <property type="entry name" value="RNA_pol_sigma-70_dom"/>
</dbReference>
<organism evidence="9 10">
    <name type="scientific">Sorangium cellulosum So0157-2</name>
    <dbReference type="NCBI Taxonomy" id="1254432"/>
    <lineage>
        <taxon>Bacteria</taxon>
        <taxon>Pseudomonadati</taxon>
        <taxon>Myxococcota</taxon>
        <taxon>Polyangia</taxon>
        <taxon>Polyangiales</taxon>
        <taxon>Polyangiaceae</taxon>
        <taxon>Sorangium</taxon>
    </lineage>
</organism>
<feature type="region of interest" description="Disordered" evidence="6">
    <location>
        <begin position="1"/>
        <end position="43"/>
    </location>
</feature>
<gene>
    <name evidence="9" type="ORF">SCE1572_02320</name>
</gene>
<dbReference type="eggNOG" id="COG1595">
    <property type="taxonomic scope" value="Bacteria"/>
</dbReference>
<dbReference type="PANTHER" id="PTHR43133">
    <property type="entry name" value="RNA POLYMERASE ECF-TYPE SIGMA FACTO"/>
    <property type="match status" value="1"/>
</dbReference>
<dbReference type="Gene3D" id="1.10.1740.10">
    <property type="match status" value="1"/>
</dbReference>
<dbReference type="EMBL" id="CP003969">
    <property type="protein sequence ID" value="AGP33447.1"/>
    <property type="molecule type" value="Genomic_DNA"/>
</dbReference>
<evidence type="ECO:0000256" key="5">
    <source>
        <dbReference type="ARBA" id="ARBA00023163"/>
    </source>
</evidence>
<feature type="domain" description="RNA polymerase sigma-70 region 2" evidence="7">
    <location>
        <begin position="53"/>
        <end position="118"/>
    </location>
</feature>
<dbReference type="Pfam" id="PF08281">
    <property type="entry name" value="Sigma70_r4_2"/>
    <property type="match status" value="1"/>
</dbReference>
<name>S4XJW6_SORCE</name>
<dbReference type="Pfam" id="PF04542">
    <property type="entry name" value="Sigma70_r2"/>
    <property type="match status" value="1"/>
</dbReference>
<evidence type="ECO:0000259" key="8">
    <source>
        <dbReference type="Pfam" id="PF08281"/>
    </source>
</evidence>
<keyword evidence="3" id="KW-0731">Sigma factor</keyword>
<dbReference type="InterPro" id="IPR007627">
    <property type="entry name" value="RNA_pol_sigma70_r2"/>
</dbReference>
<dbReference type="InterPro" id="IPR039425">
    <property type="entry name" value="RNA_pol_sigma-70-like"/>
</dbReference>
<dbReference type="RefSeq" id="WP_020465172.1">
    <property type="nucleotide sequence ID" value="NC_021658.1"/>
</dbReference>
<evidence type="ECO:0000313" key="10">
    <source>
        <dbReference type="Proteomes" id="UP000014803"/>
    </source>
</evidence>
<dbReference type="GO" id="GO:0006352">
    <property type="term" value="P:DNA-templated transcription initiation"/>
    <property type="evidence" value="ECO:0007669"/>
    <property type="project" value="InterPro"/>
</dbReference>
<protein>
    <recommendedName>
        <fullName evidence="11">RNA polymerase sigma factor</fullName>
    </recommendedName>
</protein>
<feature type="domain" description="RNA polymerase sigma factor 70 region 4 type 2" evidence="8">
    <location>
        <begin position="157"/>
        <end position="205"/>
    </location>
</feature>
<reference evidence="9 10" key="1">
    <citation type="journal article" date="2013" name="Sci. Rep.">
        <title>Extraordinary expansion of a Sorangium cellulosum genome from an alkaline milieu.</title>
        <authorList>
            <person name="Han K."/>
            <person name="Li Z.F."/>
            <person name="Peng R."/>
            <person name="Zhu L.P."/>
            <person name="Zhou T."/>
            <person name="Wang L.G."/>
            <person name="Li S.G."/>
            <person name="Zhang X.B."/>
            <person name="Hu W."/>
            <person name="Wu Z.H."/>
            <person name="Qin N."/>
            <person name="Li Y.Z."/>
        </authorList>
    </citation>
    <scope>NUCLEOTIDE SEQUENCE [LARGE SCALE GENOMIC DNA]</scope>
    <source>
        <strain evidence="9 10">So0157-2</strain>
    </source>
</reference>
<dbReference type="Proteomes" id="UP000014803">
    <property type="component" value="Chromosome"/>
</dbReference>
<comment type="similarity">
    <text evidence="1">Belongs to the sigma-70 factor family. ECF subfamily.</text>
</comment>
<evidence type="ECO:0000259" key="7">
    <source>
        <dbReference type="Pfam" id="PF04542"/>
    </source>
</evidence>
<dbReference type="AlphaFoldDB" id="S4XJW6"/>
<dbReference type="NCBIfam" id="TIGR02937">
    <property type="entry name" value="sigma70-ECF"/>
    <property type="match status" value="1"/>
</dbReference>
<accession>S4XJW6</accession>
<dbReference type="PATRIC" id="fig|1254432.3.peg.509"/>
<dbReference type="InterPro" id="IPR013249">
    <property type="entry name" value="RNA_pol_sigma70_r4_t2"/>
</dbReference>
<dbReference type="InterPro" id="IPR036388">
    <property type="entry name" value="WH-like_DNA-bd_sf"/>
</dbReference>
<dbReference type="GO" id="GO:0003677">
    <property type="term" value="F:DNA binding"/>
    <property type="evidence" value="ECO:0007669"/>
    <property type="project" value="UniProtKB-KW"/>
</dbReference>
<dbReference type="SUPFAM" id="SSF88659">
    <property type="entry name" value="Sigma3 and sigma4 domains of RNA polymerase sigma factors"/>
    <property type="match status" value="1"/>
</dbReference>
<feature type="region of interest" description="Disordered" evidence="6">
    <location>
        <begin position="122"/>
        <end position="146"/>
    </location>
</feature>
<dbReference type="HOGENOM" id="CLU_047691_3_0_7"/>
<dbReference type="KEGG" id="scu:SCE1572_02320"/>
<evidence type="ECO:0000256" key="6">
    <source>
        <dbReference type="SAM" id="MobiDB-lite"/>
    </source>
</evidence>
<keyword evidence="5" id="KW-0804">Transcription</keyword>